<proteinExistence type="inferred from homology"/>
<gene>
    <name evidence="4" type="ORF">UF66_1479</name>
</gene>
<dbReference type="Proteomes" id="UP000034455">
    <property type="component" value="Unassembled WGS sequence"/>
</dbReference>
<dbReference type="RefSeq" id="WP_019470085.1">
    <property type="nucleotide sequence ID" value="NZ_BKAS01000001.1"/>
</dbReference>
<dbReference type="PANTHER" id="PTHR43115:SF4">
    <property type="entry name" value="DEHYDROGENASE_REDUCTASE SDR FAMILY MEMBER 11"/>
    <property type="match status" value="1"/>
</dbReference>
<evidence type="ECO:0000313" key="5">
    <source>
        <dbReference type="Proteomes" id="UP000034455"/>
    </source>
</evidence>
<dbReference type="SUPFAM" id="SSF51735">
    <property type="entry name" value="NAD(P)-binding Rossmann-fold domains"/>
    <property type="match status" value="1"/>
</dbReference>
<evidence type="ECO:0000313" key="4">
    <source>
        <dbReference type="EMBL" id="KKI65522.1"/>
    </source>
</evidence>
<comment type="caution">
    <text evidence="4">The sequence shown here is derived from an EMBL/GenBank/DDBJ whole genome shotgun (WGS) entry which is preliminary data.</text>
</comment>
<dbReference type="Pfam" id="PF00106">
    <property type="entry name" value="adh_short"/>
    <property type="match status" value="1"/>
</dbReference>
<organism evidence="4 5">
    <name type="scientific">Staphylococcus cohnii subsp. cohnii</name>
    <dbReference type="NCBI Taxonomy" id="74704"/>
    <lineage>
        <taxon>Bacteria</taxon>
        <taxon>Bacillati</taxon>
        <taxon>Bacillota</taxon>
        <taxon>Bacilli</taxon>
        <taxon>Bacillales</taxon>
        <taxon>Staphylococcaceae</taxon>
        <taxon>Staphylococcus</taxon>
        <taxon>Staphylococcus cohnii species complex</taxon>
    </lineage>
</organism>
<dbReference type="PATRIC" id="fig|74704.4.peg.791"/>
<keyword evidence="2" id="KW-0560">Oxidoreductase</keyword>
<dbReference type="PRINTS" id="PR00080">
    <property type="entry name" value="SDRFAMILY"/>
</dbReference>
<dbReference type="PANTHER" id="PTHR43115">
    <property type="entry name" value="DEHYDROGENASE/REDUCTASE SDR FAMILY MEMBER 11"/>
    <property type="match status" value="1"/>
</dbReference>
<protein>
    <submittedName>
        <fullName evidence="4">Short-chain dehydrogenase/reductase SDR</fullName>
    </submittedName>
</protein>
<accession>A0A0F5XAV7</accession>
<name>A0A0F5XAV7_STACC</name>
<dbReference type="PIRSF" id="PIRSF000126">
    <property type="entry name" value="11-beta-HSD1"/>
    <property type="match status" value="1"/>
</dbReference>
<dbReference type="GO" id="GO:0016616">
    <property type="term" value="F:oxidoreductase activity, acting on the CH-OH group of donors, NAD or NADP as acceptor"/>
    <property type="evidence" value="ECO:0007669"/>
    <property type="project" value="UniProtKB-ARBA"/>
</dbReference>
<dbReference type="AlphaFoldDB" id="A0A0F5XAV7"/>
<dbReference type="Gene3D" id="3.40.50.720">
    <property type="entry name" value="NAD(P)-binding Rossmann-like Domain"/>
    <property type="match status" value="1"/>
</dbReference>
<dbReference type="GeneID" id="78333224"/>
<dbReference type="InterPro" id="IPR002347">
    <property type="entry name" value="SDR_fam"/>
</dbReference>
<evidence type="ECO:0000256" key="1">
    <source>
        <dbReference type="ARBA" id="ARBA00006484"/>
    </source>
</evidence>
<dbReference type="FunFam" id="3.40.50.720:FF:000047">
    <property type="entry name" value="NADP-dependent L-serine/L-allo-threonine dehydrogenase"/>
    <property type="match status" value="1"/>
</dbReference>
<sequence>MVKLENKVAIITGASSGIGASIAEVLSSHGIQLLLTGRNETKLKDVVNRIRSNEHHAQVEYLIVDVTQQQEVERLIAYAKEQFGRLDILVNSAGQMMSSAVTDGNVKAWESMIDTNVKGTLYGINAVIPTFLAQSSGHIINIASISGFEVTKMSTIYSATKAAVHTITQGLEKELAKTGVRVTSISPGMVDTPLSGQTDWGERKKLEPKDIAEAVVYALQQPSHVNVNEITVRPV</sequence>
<comment type="similarity">
    <text evidence="1 3">Belongs to the short-chain dehydrogenases/reductases (SDR) family.</text>
</comment>
<evidence type="ECO:0000256" key="2">
    <source>
        <dbReference type="ARBA" id="ARBA00023002"/>
    </source>
</evidence>
<dbReference type="InterPro" id="IPR036291">
    <property type="entry name" value="NAD(P)-bd_dom_sf"/>
</dbReference>
<reference evidence="4 5" key="1">
    <citation type="submission" date="2015-03" db="EMBL/GenBank/DDBJ databases">
        <title>Genome Assembly of Staphylococcus cohnii subsp. cohnii strain G22B2.</title>
        <authorList>
            <person name="Nair G."/>
            <person name="Kaur G."/>
            <person name="Khatri I."/>
            <person name="Singh N.K."/>
            <person name="Sathyabama S."/>
            <person name="Maurya S.K."/>
            <person name="Subramanian S."/>
            <person name="Agrewala J.N."/>
            <person name="Mayilraj S."/>
        </authorList>
    </citation>
    <scope>NUCLEOTIDE SEQUENCE [LARGE SCALE GENOMIC DNA]</scope>
    <source>
        <strain evidence="4 5">G22B2</strain>
    </source>
</reference>
<evidence type="ECO:0000256" key="3">
    <source>
        <dbReference type="RuleBase" id="RU000363"/>
    </source>
</evidence>
<dbReference type="EMBL" id="LAKJ01000002">
    <property type="protein sequence ID" value="KKI65522.1"/>
    <property type="molecule type" value="Genomic_DNA"/>
</dbReference>
<dbReference type="PRINTS" id="PR00081">
    <property type="entry name" value="GDHRDH"/>
</dbReference>